<dbReference type="EMBL" id="CAEKDK010000002">
    <property type="protein sequence ID" value="CAB4268260.1"/>
    <property type="molecule type" value="Genomic_DNA"/>
</dbReference>
<organism evidence="1 2">
    <name type="scientific">Prunus armeniaca</name>
    <name type="common">Apricot</name>
    <name type="synonym">Armeniaca vulgaris</name>
    <dbReference type="NCBI Taxonomy" id="36596"/>
    <lineage>
        <taxon>Eukaryota</taxon>
        <taxon>Viridiplantae</taxon>
        <taxon>Streptophyta</taxon>
        <taxon>Embryophyta</taxon>
        <taxon>Tracheophyta</taxon>
        <taxon>Spermatophyta</taxon>
        <taxon>Magnoliopsida</taxon>
        <taxon>eudicotyledons</taxon>
        <taxon>Gunneridae</taxon>
        <taxon>Pentapetalae</taxon>
        <taxon>rosids</taxon>
        <taxon>fabids</taxon>
        <taxon>Rosales</taxon>
        <taxon>Rosaceae</taxon>
        <taxon>Amygdaloideae</taxon>
        <taxon>Amygdaleae</taxon>
        <taxon>Prunus</taxon>
    </lineage>
</organism>
<name>A0A6J5TVZ7_PRUAR</name>
<evidence type="ECO:0000313" key="1">
    <source>
        <dbReference type="EMBL" id="CAB4268260.1"/>
    </source>
</evidence>
<protein>
    <submittedName>
        <fullName evidence="1">Uncharacterized protein</fullName>
    </submittedName>
</protein>
<proteinExistence type="predicted"/>
<evidence type="ECO:0000313" key="2">
    <source>
        <dbReference type="Proteomes" id="UP000507222"/>
    </source>
</evidence>
<dbReference type="Proteomes" id="UP000507222">
    <property type="component" value="Unassembled WGS sequence"/>
</dbReference>
<gene>
    <name evidence="1" type="ORF">CURHAP_LOCUS11536</name>
</gene>
<accession>A0A6J5TVZ7</accession>
<sequence length="72" mass="8134">MPSSRFHAPKYSSRLTSSPYLALDTKLTQNIPIEYLAKKSIDMADCISMVVDEALTWMTSLWAFLTNDALPH</sequence>
<dbReference type="AlphaFoldDB" id="A0A6J5TVZ7"/>
<reference evidence="1 2" key="1">
    <citation type="submission" date="2020-05" db="EMBL/GenBank/DDBJ databases">
        <authorList>
            <person name="Campoy J."/>
            <person name="Schneeberger K."/>
            <person name="Spophaly S."/>
        </authorList>
    </citation>
    <scope>NUCLEOTIDE SEQUENCE [LARGE SCALE GENOMIC DNA]</scope>
    <source>
        <strain evidence="1">PruArmRojPasFocal</strain>
    </source>
</reference>